<dbReference type="STRING" id="1284197.S8BWA2"/>
<dbReference type="EMBL" id="AQGS01000467">
    <property type="protein sequence ID" value="EPS39597.1"/>
    <property type="molecule type" value="Genomic_DNA"/>
</dbReference>
<dbReference type="Proteomes" id="UP000015100">
    <property type="component" value="Unassembled WGS sequence"/>
</dbReference>
<accession>S8BWA2</accession>
<reference evidence="2" key="2">
    <citation type="submission" date="2013-04" db="EMBL/GenBank/DDBJ databases">
        <title>Genomic mechanisms accounting for the adaptation to parasitism in nematode-trapping fungi.</title>
        <authorList>
            <person name="Ahren D.G."/>
        </authorList>
    </citation>
    <scope>NUCLEOTIDE SEQUENCE [LARGE SCALE GENOMIC DNA]</scope>
    <source>
        <strain evidence="2">CBS 200.50</strain>
    </source>
</reference>
<proteinExistence type="predicted"/>
<sequence length="666" mass="75659">MDSMAQPAERRLLIDLPTEIIFPIVELLSNSPRTLKALRLTHSSLGSVATSVLFERWTLSIGLFTLIPSPNPREVFSLRQHEDLSIDEDEEPPYRHGATRNFTKQEVDRSLVQAAALRRAYEDGSSAALQVLHENVQELIIRRYDLFEPYPGGQGRGVSNWSRYSDWGIAVLKKFLSGMKKLQVIEWDMPISNLSAAMDTPSITSTVTTIKSTCDVAEWYANADAKLEPCLGLRALTNLTTLELLLMDAGQEDALNSLPHLAHLTLEATKDSLSLLTFLDAQTVPFKLRTLTLKNEIKALDIPDEVFTVYLSDLETLNLPPPEDEICRVIIEMIDRRGQELDDDDDDDVIDDPEKIAPYLIQYTTIDGPYTPIWTHLSEHGIYLTDIRTYGQSPALISYLLSYPPSSSLECLDVKVWPYMTRSGVDVRNFVETLWSDVVPRHKDTLKRLGIYPDMRFMGRGGNIMQTVMTEREERRIMADMVGIQETVRGENQPMRKKVFGTTDEIAAVVSGCKNLEHVALGSTDSGFGAIIWTILQTIKWAVEGTRLRTMALHLDGWGRLPEPKDLPGFGMAHFAKKWSEVRRMIMKKGWDMPEGGTRGWEKMKITIVPMEEMWFVKGKEEGTLNLMDHKYEKEIEEKKSGDFRTWRSVYDLLPPLEDEEEDEDG</sequence>
<evidence type="ECO:0000313" key="2">
    <source>
        <dbReference type="Proteomes" id="UP000015100"/>
    </source>
</evidence>
<dbReference type="OrthoDB" id="5292477at2759"/>
<protein>
    <submittedName>
        <fullName evidence="1">Uncharacterized protein</fullName>
    </submittedName>
</protein>
<reference evidence="1 2" key="1">
    <citation type="journal article" date="2013" name="PLoS Genet.">
        <title>Genomic mechanisms accounting for the adaptation to parasitism in nematode-trapping fungi.</title>
        <authorList>
            <person name="Meerupati T."/>
            <person name="Andersson K.M."/>
            <person name="Friman E."/>
            <person name="Kumar D."/>
            <person name="Tunlid A."/>
            <person name="Ahren D."/>
        </authorList>
    </citation>
    <scope>NUCLEOTIDE SEQUENCE [LARGE SCALE GENOMIC DNA]</scope>
    <source>
        <strain evidence="1 2">CBS 200.50</strain>
    </source>
</reference>
<dbReference type="AlphaFoldDB" id="S8BWA2"/>
<dbReference type="OMA" id="LAIFENC"/>
<name>S8BWA2_DACHA</name>
<dbReference type="HOGENOM" id="CLU_476450_0_0_1"/>
<evidence type="ECO:0000313" key="1">
    <source>
        <dbReference type="EMBL" id="EPS39597.1"/>
    </source>
</evidence>
<gene>
    <name evidence="1" type="ORF">H072_6615</name>
</gene>
<organism evidence="1 2">
    <name type="scientific">Dactylellina haptotyla (strain CBS 200.50)</name>
    <name type="common">Nematode-trapping fungus</name>
    <name type="synonym">Monacrosporium haptotylum</name>
    <dbReference type="NCBI Taxonomy" id="1284197"/>
    <lineage>
        <taxon>Eukaryota</taxon>
        <taxon>Fungi</taxon>
        <taxon>Dikarya</taxon>
        <taxon>Ascomycota</taxon>
        <taxon>Pezizomycotina</taxon>
        <taxon>Orbiliomycetes</taxon>
        <taxon>Orbiliales</taxon>
        <taxon>Orbiliaceae</taxon>
        <taxon>Dactylellina</taxon>
    </lineage>
</organism>
<keyword evidence="2" id="KW-1185">Reference proteome</keyword>
<comment type="caution">
    <text evidence="1">The sequence shown here is derived from an EMBL/GenBank/DDBJ whole genome shotgun (WGS) entry which is preliminary data.</text>
</comment>